<feature type="transmembrane region" description="Helical" evidence="9">
    <location>
        <begin position="142"/>
        <end position="164"/>
    </location>
</feature>
<dbReference type="InterPro" id="IPR036890">
    <property type="entry name" value="HATPase_C_sf"/>
</dbReference>
<keyword evidence="9" id="KW-1133">Transmembrane helix</keyword>
<dbReference type="PROSITE" id="PS51257">
    <property type="entry name" value="PROKAR_LIPOPROTEIN"/>
    <property type="match status" value="1"/>
</dbReference>
<dbReference type="Pfam" id="PF02518">
    <property type="entry name" value="HATPase_c"/>
    <property type="match status" value="1"/>
</dbReference>
<dbReference type="InterPro" id="IPR004358">
    <property type="entry name" value="Sig_transdc_His_kin-like_C"/>
</dbReference>
<accession>A0ABR4YL71</accession>
<evidence type="ECO:0000256" key="6">
    <source>
        <dbReference type="ARBA" id="ARBA00022777"/>
    </source>
</evidence>
<evidence type="ECO:0000256" key="9">
    <source>
        <dbReference type="SAM" id="Phobius"/>
    </source>
</evidence>
<evidence type="ECO:0000256" key="5">
    <source>
        <dbReference type="ARBA" id="ARBA00022741"/>
    </source>
</evidence>
<feature type="domain" description="Histidine kinase" evidence="10">
    <location>
        <begin position="182"/>
        <end position="385"/>
    </location>
</feature>
<keyword evidence="3" id="KW-0597">Phosphoprotein</keyword>
<dbReference type="Gene3D" id="3.30.565.10">
    <property type="entry name" value="Histidine kinase-like ATPase, C-terminal domain"/>
    <property type="match status" value="1"/>
</dbReference>
<evidence type="ECO:0000256" key="4">
    <source>
        <dbReference type="ARBA" id="ARBA00022679"/>
    </source>
</evidence>
<keyword evidence="12" id="KW-1185">Reference proteome</keyword>
<dbReference type="RefSeq" id="WP_035471413.1">
    <property type="nucleotide sequence ID" value="NZ_JRGF01000001.1"/>
</dbReference>
<sequence length="386" mass="43970">MNIDRTTLSFRKKVVLISFGLAIGCVSLWFTSSMARQLREKENYEVRLWALAIERLGQFNADDPLSAYIMDSRNNIPFIRTTDNFSEVLSSNLIPDRILYHPDLLSRKLEQLARENPPLEITAWNGSRFYIFYGNSRLQKTLTVFPFVQLAVIVIFIGFGFLTFRSSQEDEQNKVWIGLAKETAHQLGTPISSLLGWIEYLKTQHIDPSVVEEMNKDLTRLMKVADRFSKIGSETVLSPANVNEVVGSSVMYFRTRIPRNVTLSYNGLAIAPVQAMINGALFEWVVENLLKNSLDALQGQGEIDVRISDDLEWVYIDVKDTGKGIPKSNFKRIFEPGFTTKTRGWGLGLSLSRRIIEEYHKGRIYVVDSEPGRGTTIRIALKRLYA</sequence>
<dbReference type="PANTHER" id="PTHR43065:SF10">
    <property type="entry name" value="PEROXIDE STRESS-ACTIVATED HISTIDINE KINASE MAK3"/>
    <property type="match status" value="1"/>
</dbReference>
<comment type="catalytic activity">
    <reaction evidence="1">
        <text>ATP + protein L-histidine = ADP + protein N-phospho-L-histidine.</text>
        <dbReference type="EC" id="2.7.13.3"/>
    </reaction>
</comment>
<comment type="caution">
    <text evidence="11">The sequence shown here is derived from an EMBL/GenBank/DDBJ whole genome shotgun (WGS) entry which is preliminary data.</text>
</comment>
<dbReference type="GO" id="GO:0016301">
    <property type="term" value="F:kinase activity"/>
    <property type="evidence" value="ECO:0007669"/>
    <property type="project" value="UniProtKB-KW"/>
</dbReference>
<dbReference type="EC" id="2.7.13.3" evidence="2"/>
<keyword evidence="7" id="KW-0067">ATP-binding</keyword>
<dbReference type="InterPro" id="IPR005467">
    <property type="entry name" value="His_kinase_dom"/>
</dbReference>
<dbReference type="PROSITE" id="PS50109">
    <property type="entry name" value="HIS_KIN"/>
    <property type="match status" value="1"/>
</dbReference>
<keyword evidence="8" id="KW-0902">Two-component regulatory system</keyword>
<evidence type="ECO:0000256" key="7">
    <source>
        <dbReference type="ARBA" id="ARBA00022840"/>
    </source>
</evidence>
<evidence type="ECO:0000256" key="2">
    <source>
        <dbReference type="ARBA" id="ARBA00012438"/>
    </source>
</evidence>
<gene>
    <name evidence="11" type="ORF">LG35_00085</name>
</gene>
<evidence type="ECO:0000313" key="12">
    <source>
        <dbReference type="Proteomes" id="UP000030889"/>
    </source>
</evidence>
<keyword evidence="9" id="KW-0812">Transmembrane</keyword>
<dbReference type="SUPFAM" id="SSF55874">
    <property type="entry name" value="ATPase domain of HSP90 chaperone/DNA topoisomerase II/histidine kinase"/>
    <property type="match status" value="1"/>
</dbReference>
<protein>
    <recommendedName>
        <fullName evidence="2">histidine kinase</fullName>
        <ecNumber evidence="2">2.7.13.3</ecNumber>
    </recommendedName>
</protein>
<evidence type="ECO:0000313" key="11">
    <source>
        <dbReference type="EMBL" id="KHE42917.1"/>
    </source>
</evidence>
<dbReference type="SMART" id="SM00387">
    <property type="entry name" value="HATPase_c"/>
    <property type="match status" value="1"/>
</dbReference>
<dbReference type="EMBL" id="JRGF01000001">
    <property type="protein sequence ID" value="KHE42917.1"/>
    <property type="molecule type" value="Genomic_DNA"/>
</dbReference>
<keyword evidence="4" id="KW-0808">Transferase</keyword>
<evidence type="ECO:0000256" key="8">
    <source>
        <dbReference type="ARBA" id="ARBA00023012"/>
    </source>
</evidence>
<name>A0ABR4YL71_9BACT</name>
<proteinExistence type="predicted"/>
<reference evidence="11 12" key="1">
    <citation type="submission" date="2014-09" db="EMBL/GenBank/DDBJ databases">
        <title>Alistipes sp. 627, sp. nov., a novel member of the family Rikenellaceae isolated from human faeces.</title>
        <authorList>
            <person name="Shkoporov A.N."/>
            <person name="Chaplin A.V."/>
            <person name="Motuzova O.V."/>
            <person name="Kafarskaia L.I."/>
            <person name="Khokhlova E.V."/>
            <person name="Efimov B.A."/>
        </authorList>
    </citation>
    <scope>NUCLEOTIDE SEQUENCE [LARGE SCALE GENOMIC DNA]</scope>
    <source>
        <strain evidence="11 12">627</strain>
    </source>
</reference>
<dbReference type="InterPro" id="IPR003594">
    <property type="entry name" value="HATPase_dom"/>
</dbReference>
<keyword evidence="9" id="KW-0472">Membrane</keyword>
<dbReference type="PRINTS" id="PR00344">
    <property type="entry name" value="BCTRLSENSOR"/>
</dbReference>
<evidence type="ECO:0000259" key="10">
    <source>
        <dbReference type="PROSITE" id="PS50109"/>
    </source>
</evidence>
<keyword evidence="5" id="KW-0547">Nucleotide-binding</keyword>
<dbReference type="PANTHER" id="PTHR43065">
    <property type="entry name" value="SENSOR HISTIDINE KINASE"/>
    <property type="match status" value="1"/>
</dbReference>
<evidence type="ECO:0000256" key="1">
    <source>
        <dbReference type="ARBA" id="ARBA00000085"/>
    </source>
</evidence>
<feature type="transmembrane region" description="Helical" evidence="9">
    <location>
        <begin position="14"/>
        <end position="31"/>
    </location>
</feature>
<organism evidence="11 12">
    <name type="scientific">Alistipes inops</name>
    <dbReference type="NCBI Taxonomy" id="1501391"/>
    <lineage>
        <taxon>Bacteria</taxon>
        <taxon>Pseudomonadati</taxon>
        <taxon>Bacteroidota</taxon>
        <taxon>Bacteroidia</taxon>
        <taxon>Bacteroidales</taxon>
        <taxon>Rikenellaceae</taxon>
        <taxon>Alistipes</taxon>
    </lineage>
</organism>
<evidence type="ECO:0000256" key="3">
    <source>
        <dbReference type="ARBA" id="ARBA00022553"/>
    </source>
</evidence>
<keyword evidence="6 11" id="KW-0418">Kinase</keyword>
<dbReference type="Proteomes" id="UP000030889">
    <property type="component" value="Unassembled WGS sequence"/>
</dbReference>